<accession>A0A5C1DKC3</accession>
<dbReference type="KEGG" id="chrm:FYK34_16485"/>
<protein>
    <submittedName>
        <fullName evidence="1">Uncharacterized protein</fullName>
    </submittedName>
</protein>
<reference evidence="1 2" key="1">
    <citation type="submission" date="2019-08" db="EMBL/GenBank/DDBJ databases">
        <title>Chromobacterium paludis, a novel bacterium isolated from a Maryland marsh pond.</title>
        <authorList>
            <person name="Blackburn M.B."/>
            <person name="Gundersen-Rindal D.E."/>
        </authorList>
    </citation>
    <scope>NUCLEOTIDE SEQUENCE [LARGE SCALE GENOMIC DNA]</scope>
    <source>
        <strain evidence="2">IIBBL 257-1</strain>
    </source>
</reference>
<name>A0A5C1DKC3_9NEIS</name>
<evidence type="ECO:0000313" key="1">
    <source>
        <dbReference type="EMBL" id="QEL57043.1"/>
    </source>
</evidence>
<proteinExistence type="predicted"/>
<dbReference type="Proteomes" id="UP000322079">
    <property type="component" value="Chromosome"/>
</dbReference>
<keyword evidence="2" id="KW-1185">Reference proteome</keyword>
<sequence length="784" mass="83349">MANLQEKPVWETGIYQLETTDPVLGGPDGVDNLQAKQLANRTTFLKKQIDDVVAGALTAEYADRLKTPRNIAMTGDGSWNVSFDASGDVSAQMTLKDSGVAAGSYGQVTVDSKGRVTAARAIQPGDVPALDWGKIVSGKPTTLAGYGITDAAPIAQSMVRRADFDQSQIDAATQSGFRSVLHPGDTSLLMTMDAGGSVGPFQLEAFYAGNLRWRNQTDGRSWTDWKNIWHSGNFSPDGKADKATTLAGYGISDAASKSDLKAISDSVNGGKADKATTLAGYGIIDGASKTDLKTAIDGVIAGAPGALNTLQELASALGNDANYAASITRQLSGKADKATTLSGYGITDAAPIAQSMVRRADFDQSQIDAATQPGFRSVLHPGYTSLLMTMDAGGSVGPFQLEAFYAGNLRWRNQTDSRSWTDWKNIWHSGNFSPDGKADKATTLAGYGISDAVSKSDLKAAADNAGSGKADKATTLAGYGITDAASKSDLTAAVDGALSPRNNVLTASQTTRIIKTTPNTYDAGIYTSGTLELRSAGDDFPSLGLHRPGKTAVALVHKAYGDDSLVLKEANNNEYRVWHAGNDGSFIKRRRTRIHADDKTSLDSSIVSGEMGFNYGTSSGVTGPFISFGGLDTSANYSCQLNADYMSGNVMRFRTKNDDGANPRWNPWHTLVHEDSLVLTAKADRATTLAGYGITDAAPNAQSMVMRADVDQSQIDTATMPGFRNVVHPGDTSLLMTMNAGGSVGPFQLEAFYSGNLRWRNQIDSKTWTDWKKVWHSGNMTFEF</sequence>
<organism evidence="1 2">
    <name type="scientific">Chromobacterium paludis</name>
    <dbReference type="NCBI Taxonomy" id="2605945"/>
    <lineage>
        <taxon>Bacteria</taxon>
        <taxon>Pseudomonadati</taxon>
        <taxon>Pseudomonadota</taxon>
        <taxon>Betaproteobacteria</taxon>
        <taxon>Neisseriales</taxon>
        <taxon>Chromobacteriaceae</taxon>
        <taxon>Chromobacterium</taxon>
    </lineage>
</organism>
<dbReference type="RefSeq" id="WP_149298291.1">
    <property type="nucleotide sequence ID" value="NZ_CP043473.1"/>
</dbReference>
<evidence type="ECO:0000313" key="2">
    <source>
        <dbReference type="Proteomes" id="UP000322079"/>
    </source>
</evidence>
<dbReference type="EMBL" id="CP043473">
    <property type="protein sequence ID" value="QEL57043.1"/>
    <property type="molecule type" value="Genomic_DNA"/>
</dbReference>
<dbReference type="AlphaFoldDB" id="A0A5C1DKC3"/>
<gene>
    <name evidence="1" type="ORF">FYK34_16485</name>
</gene>